<evidence type="ECO:0000313" key="2">
    <source>
        <dbReference type="Proteomes" id="UP000196027"/>
    </source>
</evidence>
<dbReference type="Gene3D" id="3.30.420.130">
    <property type="entry name" value="Dinitrogenase iron-molybdenum cofactor biosynthesis domain"/>
    <property type="match status" value="1"/>
</dbReference>
<dbReference type="InterPro" id="IPR036105">
    <property type="entry name" value="DiNase_FeMo-co_biosyn_sf"/>
</dbReference>
<dbReference type="KEGG" id="ome:OLMES_2416"/>
<proteinExistence type="predicted"/>
<organism evidence="1 2">
    <name type="scientific">Oleiphilus messinensis</name>
    <dbReference type="NCBI Taxonomy" id="141451"/>
    <lineage>
        <taxon>Bacteria</taxon>
        <taxon>Pseudomonadati</taxon>
        <taxon>Pseudomonadota</taxon>
        <taxon>Gammaproteobacteria</taxon>
        <taxon>Oceanospirillales</taxon>
        <taxon>Oleiphilaceae</taxon>
        <taxon>Oleiphilus</taxon>
    </lineage>
</organism>
<dbReference type="SUPFAM" id="SSF53146">
    <property type="entry name" value="Nitrogenase accessory factor-like"/>
    <property type="match status" value="1"/>
</dbReference>
<gene>
    <name evidence="1" type="ORF">OLMES_2416</name>
</gene>
<reference evidence="1 2" key="1">
    <citation type="submission" date="2017-05" db="EMBL/GenBank/DDBJ databases">
        <title>Genomic insights into alkan degradation activity of Oleiphilus messinensis.</title>
        <authorList>
            <person name="Kozyavkin S.A."/>
            <person name="Slesarev A.I."/>
            <person name="Golyshin P.N."/>
            <person name="Korzhenkov A."/>
            <person name="Golyshina O.N."/>
            <person name="Toshchakov S.V."/>
        </authorList>
    </citation>
    <scope>NUCLEOTIDE SEQUENCE [LARGE SCALE GENOMIC DNA]</scope>
    <source>
        <strain evidence="1 2">ME102</strain>
    </source>
</reference>
<accession>A0A1Y0I7J4</accession>
<protein>
    <submittedName>
        <fullName evidence="1">Uncharacterized protein</fullName>
    </submittedName>
</protein>
<sequence>MIYVVSAGEPAAAKVIRTGVHPITELNSGEARTVLSKLQTIMGKNLPAWLAKFLGQSPLDRIRCQALMEEEAE</sequence>
<keyword evidence="2" id="KW-1185">Reference proteome</keyword>
<dbReference type="AlphaFoldDB" id="A0A1Y0I7J4"/>
<dbReference type="Proteomes" id="UP000196027">
    <property type="component" value="Chromosome"/>
</dbReference>
<evidence type="ECO:0000313" key="1">
    <source>
        <dbReference type="EMBL" id="ARU56477.1"/>
    </source>
</evidence>
<name>A0A1Y0I7J4_9GAMM</name>
<dbReference type="EMBL" id="CP021425">
    <property type="protein sequence ID" value="ARU56477.1"/>
    <property type="molecule type" value="Genomic_DNA"/>
</dbReference>